<proteinExistence type="inferred from homology"/>
<keyword evidence="2" id="KW-0732">Signal</keyword>
<dbReference type="InterPro" id="IPR002692">
    <property type="entry name" value="S45"/>
</dbReference>
<dbReference type="GO" id="GO:0017000">
    <property type="term" value="P:antibiotic biosynthetic process"/>
    <property type="evidence" value="ECO:0007669"/>
    <property type="project" value="InterPro"/>
</dbReference>
<dbReference type="InterPro" id="IPR043147">
    <property type="entry name" value="Penicillin_amidase_A-knob"/>
</dbReference>
<dbReference type="InterPro" id="IPR029055">
    <property type="entry name" value="Ntn_hydrolases_N"/>
</dbReference>
<dbReference type="PANTHER" id="PTHR34218">
    <property type="entry name" value="PEPTIDASE S45 PENICILLIN AMIDASE"/>
    <property type="match status" value="1"/>
</dbReference>
<keyword evidence="3" id="KW-0378">Hydrolase</keyword>
<dbReference type="InterPro" id="IPR043146">
    <property type="entry name" value="Penicillin_amidase_N_B-knob"/>
</dbReference>
<dbReference type="Gene3D" id="2.30.120.10">
    <property type="match status" value="1"/>
</dbReference>
<reference evidence="5 6" key="1">
    <citation type="submission" date="2019-07" db="EMBL/GenBank/DDBJ databases">
        <title>Genome sequencing for Formosa sp. PS13.</title>
        <authorList>
            <person name="Park S.-J."/>
        </authorList>
    </citation>
    <scope>NUCLEOTIDE SEQUENCE [LARGE SCALE GENOMIC DNA]</scope>
    <source>
        <strain evidence="5 6">PS13</strain>
    </source>
</reference>
<sequence length="782" mass="87882">MINNNNLRIIYRTIFFGLLTLTIGCSKEEKLSQVEIKWTKNEVPHIKANNYKNLGYGYGYVHAKDRICEISGQAITLRGERSLRYGADAIATIGFLKTTNLNSDLLFKIRIPEEWVQEEFEKLNKETKDYIKGYVDGINYYVSTLTEEERNELCEEGPVITFKTSDVIRSAMRFGVQKELIDIGPHIISSSQAWQKKTTNYALNSPHTKAVEIEGGFGSNGWVYGSDVTKTKSSIMLSNPHSAWKRTVHQQRIYMHQYHLTIPGELDVAGASFLGIPFPMTGYNADVAWTILDAATVTPYVLQSMEVEESAVAPKYLMDGQQKPLKIKSVPVRVLEKDKKIKTHVFKFVESELGILYKLPEKKGKPAGWYAITNPGEKNAKGLDQFLAIAHSKSTRDFISAVENNRGILSQLLVADKFGEVGYVIAGQIPPITDDEMEKYHINNSTAAFNVINGTTSDASFRDSNNRPLLAPASFYPNIISKGIIHNTNNSYKYTEYGNPQKDYPSVFGQHKPDKAIGKKKAAGLRYDPRLIMSAQRMNEITKDSIVTPKEALEVLFDNRNYAAETFLDRILELNNESISEDAKNGFRVLSTWDRKNNSKSKGALLFHQFWKKIIKMGVLLSSKNDDPEIGSQINITPQNSPAIINALEEAVHELANFGFQPDDPWGEALYTTVNETRIPLHGGSYQEGLLNGEMPAPLTSKGFPYILFGTAYVQLIDWNDGNLNANVLLSHGQSNSIDYKGHLDQLKMFSNKKLYKVPFTQKDLNTTKVIDSLILTVDHVK</sequence>
<keyword evidence="4" id="KW-0865">Zymogen</keyword>
<dbReference type="OrthoDB" id="9759796at2"/>
<dbReference type="Gene3D" id="3.60.20.10">
    <property type="entry name" value="Glutamine Phosphoribosylpyrophosphate, subunit 1, domain 1"/>
    <property type="match status" value="1"/>
</dbReference>
<dbReference type="KEGG" id="fop:FNB79_00780"/>
<evidence type="ECO:0000313" key="6">
    <source>
        <dbReference type="Proteomes" id="UP000319209"/>
    </source>
</evidence>
<gene>
    <name evidence="5" type="ORF">FNB79_00780</name>
</gene>
<keyword evidence="6" id="KW-1185">Reference proteome</keyword>
<evidence type="ECO:0000313" key="5">
    <source>
        <dbReference type="EMBL" id="QDO92575.1"/>
    </source>
</evidence>
<dbReference type="Proteomes" id="UP000319209">
    <property type="component" value="Chromosome"/>
</dbReference>
<dbReference type="Gene3D" id="1.10.439.10">
    <property type="entry name" value="Penicillin Amidohydrolase, domain 1"/>
    <property type="match status" value="1"/>
</dbReference>
<dbReference type="GO" id="GO:0016811">
    <property type="term" value="F:hydrolase activity, acting on carbon-nitrogen (but not peptide) bonds, in linear amides"/>
    <property type="evidence" value="ECO:0007669"/>
    <property type="project" value="InterPro"/>
</dbReference>
<comment type="similarity">
    <text evidence="1">Belongs to the peptidase S45 family.</text>
</comment>
<dbReference type="Pfam" id="PF01804">
    <property type="entry name" value="Penicil_amidase"/>
    <property type="match status" value="1"/>
</dbReference>
<dbReference type="SUPFAM" id="SSF56235">
    <property type="entry name" value="N-terminal nucleophile aminohydrolases (Ntn hydrolases)"/>
    <property type="match status" value="1"/>
</dbReference>
<dbReference type="AlphaFoldDB" id="A0A516GM72"/>
<name>A0A516GM72_9FLAO</name>
<accession>A0A516GM72</accession>
<evidence type="ECO:0000256" key="1">
    <source>
        <dbReference type="ARBA" id="ARBA00006586"/>
    </source>
</evidence>
<dbReference type="Gene3D" id="1.10.1400.10">
    <property type="match status" value="1"/>
</dbReference>
<organism evidence="5 6">
    <name type="scientific">Formosa sediminum</name>
    <dbReference type="NCBI Taxonomy" id="2594004"/>
    <lineage>
        <taxon>Bacteria</taxon>
        <taxon>Pseudomonadati</taxon>
        <taxon>Bacteroidota</taxon>
        <taxon>Flavobacteriia</taxon>
        <taxon>Flavobacteriales</taxon>
        <taxon>Flavobacteriaceae</taxon>
        <taxon>Formosa</taxon>
    </lineage>
</organism>
<dbReference type="InterPro" id="IPR023343">
    <property type="entry name" value="Penicillin_amidase_dom1"/>
</dbReference>
<protein>
    <submittedName>
        <fullName evidence="5">Penicillin acylase family protein</fullName>
    </submittedName>
</protein>
<evidence type="ECO:0000256" key="2">
    <source>
        <dbReference type="ARBA" id="ARBA00022729"/>
    </source>
</evidence>
<dbReference type="PANTHER" id="PTHR34218:SF3">
    <property type="entry name" value="ACYL-HOMOSERINE LACTONE ACYLASE PVDQ"/>
    <property type="match status" value="1"/>
</dbReference>
<evidence type="ECO:0000256" key="3">
    <source>
        <dbReference type="ARBA" id="ARBA00022801"/>
    </source>
</evidence>
<evidence type="ECO:0000256" key="4">
    <source>
        <dbReference type="ARBA" id="ARBA00023145"/>
    </source>
</evidence>
<dbReference type="EMBL" id="CP041637">
    <property type="protein sequence ID" value="QDO92575.1"/>
    <property type="molecule type" value="Genomic_DNA"/>
</dbReference>